<name>A0A9P7E499_9AGAM</name>
<keyword evidence="2" id="KW-1185">Reference proteome</keyword>
<dbReference type="EMBL" id="JABBWE010000001">
    <property type="protein sequence ID" value="KAG1810372.1"/>
    <property type="molecule type" value="Genomic_DNA"/>
</dbReference>
<dbReference type="RefSeq" id="XP_041168037.1">
    <property type="nucleotide sequence ID" value="XM_041308097.1"/>
</dbReference>
<reference evidence="1" key="1">
    <citation type="journal article" date="2020" name="New Phytol.">
        <title>Comparative genomics reveals dynamic genome evolution in host specialist ectomycorrhizal fungi.</title>
        <authorList>
            <person name="Lofgren L.A."/>
            <person name="Nguyen N.H."/>
            <person name="Vilgalys R."/>
            <person name="Ruytinx J."/>
            <person name="Liao H.L."/>
            <person name="Branco S."/>
            <person name="Kuo A."/>
            <person name="LaButti K."/>
            <person name="Lipzen A."/>
            <person name="Andreopoulos W."/>
            <person name="Pangilinan J."/>
            <person name="Riley R."/>
            <person name="Hundley H."/>
            <person name="Na H."/>
            <person name="Barry K."/>
            <person name="Grigoriev I.V."/>
            <person name="Stajich J.E."/>
            <person name="Kennedy P.G."/>
        </authorList>
    </citation>
    <scope>NUCLEOTIDE SEQUENCE</scope>
    <source>
        <strain evidence="1">S12</strain>
    </source>
</reference>
<dbReference type="Pfam" id="PF18759">
    <property type="entry name" value="Plavaka"/>
    <property type="match status" value="2"/>
</dbReference>
<protein>
    <submittedName>
        <fullName evidence="1">Uncharacterized protein</fullName>
    </submittedName>
</protein>
<dbReference type="GeneID" id="64601861"/>
<evidence type="ECO:0000313" key="2">
    <source>
        <dbReference type="Proteomes" id="UP000719766"/>
    </source>
</evidence>
<comment type="caution">
    <text evidence="1">The sequence shown here is derived from an EMBL/GenBank/DDBJ whole genome shotgun (WGS) entry which is preliminary data.</text>
</comment>
<proteinExistence type="predicted"/>
<dbReference type="OrthoDB" id="3232986at2759"/>
<dbReference type="Proteomes" id="UP000719766">
    <property type="component" value="Unassembled WGS sequence"/>
</dbReference>
<organism evidence="1 2">
    <name type="scientific">Suillus plorans</name>
    <dbReference type="NCBI Taxonomy" id="116603"/>
    <lineage>
        <taxon>Eukaryota</taxon>
        <taxon>Fungi</taxon>
        <taxon>Dikarya</taxon>
        <taxon>Basidiomycota</taxon>
        <taxon>Agaricomycotina</taxon>
        <taxon>Agaricomycetes</taxon>
        <taxon>Agaricomycetidae</taxon>
        <taxon>Boletales</taxon>
        <taxon>Suillineae</taxon>
        <taxon>Suillaceae</taxon>
        <taxon>Suillus</taxon>
    </lineage>
</organism>
<dbReference type="AlphaFoldDB" id="A0A9P7E499"/>
<sequence>MTDYEYLDPIIGLIGPLFHIPKVRILCLRVHGVRVGAQTHASSRHRRTRAQDSPKLPVHVSLELLILPDGLGFCTSVFILRELKTTLIYFKKATVLLATSGVFAAACRTKLHSKMCRTMNSLLEPRLRPEPGQSQPSLVALARPGFFAGQSRLKPGQSRGFWAKPGRNITTTKSPIRLFWRDPVECLESLFSNPLPHDKLDFIPRRVYKTAERLLRVYSEWLTGDSAWEMQTQLPRGATVLGAVLSSDKTNITTMTGARPLMKAAEVGIMMSDPVGNVRHCFTPLAAYIVDTPEAAMLACVRGKTSPFTMASYLQFGDNFRHPAHTRSITLGQLANITVNPDDLEAYFEACADSRLNGVYAPFWMDWPLADPSIFLTPESLCTIGTKNFMTTIFSGVSWSLELRNWIFDSQYYSRLLAIATFLTEYLN</sequence>
<evidence type="ECO:0000313" key="1">
    <source>
        <dbReference type="EMBL" id="KAG1810372.1"/>
    </source>
</evidence>
<gene>
    <name evidence="1" type="ORF">HD556DRAFT_1454247</name>
</gene>
<accession>A0A9P7E499</accession>
<dbReference type="InterPro" id="IPR041078">
    <property type="entry name" value="Plavaka"/>
</dbReference>